<gene>
    <name evidence="4" type="ORF">ANCCEY_06838</name>
</gene>
<evidence type="ECO:0000259" key="3">
    <source>
        <dbReference type="PROSITE" id="PS51767"/>
    </source>
</evidence>
<comment type="similarity">
    <text evidence="1 2">Belongs to the peptidase A1 family.</text>
</comment>
<feature type="domain" description="Peptidase A1" evidence="3">
    <location>
        <begin position="61"/>
        <end position="414"/>
    </location>
</feature>
<dbReference type="GO" id="GO:0006508">
    <property type="term" value="P:proteolysis"/>
    <property type="evidence" value="ECO:0007669"/>
    <property type="project" value="UniProtKB-KW"/>
</dbReference>
<dbReference type="CDD" id="cd05471">
    <property type="entry name" value="pepsin_like"/>
    <property type="match status" value="1"/>
</dbReference>
<dbReference type="PRINTS" id="PR00792">
    <property type="entry name" value="PEPSIN"/>
</dbReference>
<evidence type="ECO:0000256" key="1">
    <source>
        <dbReference type="ARBA" id="ARBA00007447"/>
    </source>
</evidence>
<proteinExistence type="inferred from homology"/>
<reference evidence="4 5" key="1">
    <citation type="submission" date="2013-05" db="EMBL/GenBank/DDBJ databases">
        <title>Draft genome of the parasitic nematode Anyclostoma ceylanicum.</title>
        <authorList>
            <person name="Mitreva M."/>
        </authorList>
    </citation>
    <scope>NUCLEOTIDE SEQUENCE [LARGE SCALE GENOMIC DNA]</scope>
</reference>
<dbReference type="SUPFAM" id="SSF50630">
    <property type="entry name" value="Acid proteases"/>
    <property type="match status" value="1"/>
</dbReference>
<dbReference type="Pfam" id="PF17906">
    <property type="entry name" value="HTH_48"/>
    <property type="match status" value="1"/>
</dbReference>
<dbReference type="EMBL" id="KE124958">
    <property type="protein sequence ID" value="EPB74051.1"/>
    <property type="molecule type" value="Genomic_DNA"/>
</dbReference>
<accession>A0A0D6LVD8</accession>
<dbReference type="InterPro" id="IPR021109">
    <property type="entry name" value="Peptidase_aspartic_dom_sf"/>
</dbReference>
<keyword evidence="2" id="KW-0645">Protease</keyword>
<dbReference type="InterPro" id="IPR033121">
    <property type="entry name" value="PEPTIDASE_A1"/>
</dbReference>
<dbReference type="Gene3D" id="2.60.40.1960">
    <property type="match status" value="1"/>
</dbReference>
<protein>
    <recommendedName>
        <fullName evidence="3">Peptidase A1 domain-containing protein</fullName>
    </recommendedName>
</protein>
<dbReference type="InterPro" id="IPR041426">
    <property type="entry name" value="Mos1_HTH"/>
</dbReference>
<sequence>MAVIYQVPLLHIEPRMIQMVRQGTWARHLQQTNARRLKISQDLLDLDNHSQDVNVHYDSEYVGNITIGTPEQTFQVVLDTGSADFWVPDFTCAASKPAVCEEPTCDVGYSKQITPVLMLDAEHNWVREWNSAFRALVAAYSQTLLDHITSSATLSLASPYEILTPSPIPGSAEEQGKTAAKSHRSLCEAFGKDAISESQYRRWFQRFQSGDEDLEDEPHARGRSVIDHEVLREYLIGQAQGFFGNDTVRFGSEGTNQLVVDGTRFGQADEIHDVFADRPIDGILGLAFSWLASDFRPPPFQYAAERGLVDPVFTVYMEHAGGMVANVFGGVITYGGLDSEHCGEVIAFEKITVARYWQFKIRNVTAGSFSSTKGWQVISSTGSAFIYAPTAIADGIAKGVNAVYDEVNGIYRID</sequence>
<dbReference type="Gene3D" id="1.10.10.1450">
    <property type="match status" value="1"/>
</dbReference>
<dbReference type="PANTHER" id="PTHR47966">
    <property type="entry name" value="BETA-SITE APP-CLEAVING ENZYME, ISOFORM A-RELATED"/>
    <property type="match status" value="1"/>
</dbReference>
<dbReference type="PROSITE" id="PS00141">
    <property type="entry name" value="ASP_PROTEASE"/>
    <property type="match status" value="1"/>
</dbReference>
<keyword evidence="5" id="KW-1185">Reference proteome</keyword>
<keyword evidence="2" id="KW-0064">Aspartyl protease</keyword>
<dbReference type="InterPro" id="IPR001461">
    <property type="entry name" value="Aspartic_peptidase_A1"/>
</dbReference>
<dbReference type="InterPro" id="IPR034164">
    <property type="entry name" value="Pepsin-like_dom"/>
</dbReference>
<dbReference type="Gene3D" id="2.40.70.10">
    <property type="entry name" value="Acid Proteases"/>
    <property type="match status" value="3"/>
</dbReference>
<dbReference type="PANTHER" id="PTHR47966:SF45">
    <property type="entry name" value="PEPTIDASE A1 DOMAIN-CONTAINING PROTEIN"/>
    <property type="match status" value="1"/>
</dbReference>
<evidence type="ECO:0000313" key="5">
    <source>
        <dbReference type="Proteomes" id="UP000054495"/>
    </source>
</evidence>
<dbReference type="PROSITE" id="PS51767">
    <property type="entry name" value="PEPTIDASE_A1"/>
    <property type="match status" value="1"/>
</dbReference>
<dbReference type="Proteomes" id="UP000054495">
    <property type="component" value="Unassembled WGS sequence"/>
</dbReference>
<organism evidence="4 5">
    <name type="scientific">Ancylostoma ceylanicum</name>
    <dbReference type="NCBI Taxonomy" id="53326"/>
    <lineage>
        <taxon>Eukaryota</taxon>
        <taxon>Metazoa</taxon>
        <taxon>Ecdysozoa</taxon>
        <taxon>Nematoda</taxon>
        <taxon>Chromadorea</taxon>
        <taxon>Rhabditida</taxon>
        <taxon>Rhabditina</taxon>
        <taxon>Rhabditomorpha</taxon>
        <taxon>Strongyloidea</taxon>
        <taxon>Ancylostomatidae</taxon>
        <taxon>Ancylostomatinae</taxon>
        <taxon>Ancylostoma</taxon>
    </lineage>
</organism>
<evidence type="ECO:0000313" key="4">
    <source>
        <dbReference type="EMBL" id="EPB74051.1"/>
    </source>
</evidence>
<dbReference type="InterPro" id="IPR001969">
    <property type="entry name" value="Aspartic_peptidase_AS"/>
</dbReference>
<name>A0A0D6LVD8_9BILA</name>
<evidence type="ECO:0000256" key="2">
    <source>
        <dbReference type="RuleBase" id="RU000454"/>
    </source>
</evidence>
<dbReference type="Pfam" id="PF00026">
    <property type="entry name" value="Asp"/>
    <property type="match status" value="2"/>
</dbReference>
<dbReference type="GO" id="GO:0005764">
    <property type="term" value="C:lysosome"/>
    <property type="evidence" value="ECO:0007669"/>
    <property type="project" value="TreeGrafter"/>
</dbReference>
<keyword evidence="2" id="KW-0378">Hydrolase</keyword>
<dbReference type="AlphaFoldDB" id="A0A0D6LVD8"/>
<dbReference type="GO" id="GO:0004190">
    <property type="term" value="F:aspartic-type endopeptidase activity"/>
    <property type="evidence" value="ECO:0007669"/>
    <property type="project" value="UniProtKB-KW"/>
</dbReference>